<name>A0A2G2WJH7_CAPBA</name>
<evidence type="ECO:0000313" key="2">
    <source>
        <dbReference type="EMBL" id="PHT45394.1"/>
    </source>
</evidence>
<reference evidence="3" key="2">
    <citation type="journal article" date="2017" name="J. Anim. Genet.">
        <title>Multiple reference genome sequences of hot pepper reveal the massive evolution of plant disease resistance genes by retroduplication.</title>
        <authorList>
            <person name="Kim S."/>
            <person name="Park J."/>
            <person name="Yeom S.-I."/>
            <person name="Kim Y.-M."/>
            <person name="Seo E."/>
            <person name="Kim K.-T."/>
            <person name="Kim M.-S."/>
            <person name="Lee J.M."/>
            <person name="Cheong K."/>
            <person name="Shin H.-S."/>
            <person name="Kim S.-B."/>
            <person name="Han K."/>
            <person name="Lee J."/>
            <person name="Park M."/>
            <person name="Lee H.-A."/>
            <person name="Lee H.-Y."/>
            <person name="Lee Y."/>
            <person name="Oh S."/>
            <person name="Lee J.H."/>
            <person name="Choi E."/>
            <person name="Choi E."/>
            <person name="Lee S.E."/>
            <person name="Jeon J."/>
            <person name="Kim H."/>
            <person name="Choi G."/>
            <person name="Song H."/>
            <person name="Lee J."/>
            <person name="Lee S.-C."/>
            <person name="Kwon J.-K."/>
            <person name="Lee H.-Y."/>
            <person name="Koo N."/>
            <person name="Hong Y."/>
            <person name="Kim R.W."/>
            <person name="Kang W.-H."/>
            <person name="Huh J.H."/>
            <person name="Kang B.-C."/>
            <person name="Yang T.-J."/>
            <person name="Lee Y.-H."/>
            <person name="Bennetzen J.L."/>
            <person name="Choi D."/>
        </authorList>
    </citation>
    <scope>NUCLEOTIDE SEQUENCE [LARGE SCALE GENOMIC DNA]</scope>
    <source>
        <strain evidence="3">cv. PBC81</strain>
    </source>
</reference>
<feature type="domain" description="Spen paralogue and orthologue SPOC C-terminal" evidence="1">
    <location>
        <begin position="260"/>
        <end position="351"/>
    </location>
</feature>
<dbReference type="InterPro" id="IPR012921">
    <property type="entry name" value="SPOC_C"/>
</dbReference>
<dbReference type="Proteomes" id="UP000224567">
    <property type="component" value="Unassembled WGS sequence"/>
</dbReference>
<keyword evidence="3" id="KW-1185">Reference proteome</keyword>
<reference evidence="2 3" key="1">
    <citation type="journal article" date="2017" name="Genome Biol.">
        <title>New reference genome sequences of hot pepper reveal the massive evolution of plant disease-resistance genes by retroduplication.</title>
        <authorList>
            <person name="Kim S."/>
            <person name="Park J."/>
            <person name="Yeom S.I."/>
            <person name="Kim Y.M."/>
            <person name="Seo E."/>
            <person name="Kim K.T."/>
            <person name="Kim M.S."/>
            <person name="Lee J.M."/>
            <person name="Cheong K."/>
            <person name="Shin H.S."/>
            <person name="Kim S.B."/>
            <person name="Han K."/>
            <person name="Lee J."/>
            <person name="Park M."/>
            <person name="Lee H.A."/>
            <person name="Lee H.Y."/>
            <person name="Lee Y."/>
            <person name="Oh S."/>
            <person name="Lee J.H."/>
            <person name="Choi E."/>
            <person name="Choi E."/>
            <person name="Lee S.E."/>
            <person name="Jeon J."/>
            <person name="Kim H."/>
            <person name="Choi G."/>
            <person name="Song H."/>
            <person name="Lee J."/>
            <person name="Lee S.C."/>
            <person name="Kwon J.K."/>
            <person name="Lee H.Y."/>
            <person name="Koo N."/>
            <person name="Hong Y."/>
            <person name="Kim R.W."/>
            <person name="Kang W.H."/>
            <person name="Huh J.H."/>
            <person name="Kang B.C."/>
            <person name="Yang T.J."/>
            <person name="Lee Y.H."/>
            <person name="Bennetzen J.L."/>
            <person name="Choi D."/>
        </authorList>
    </citation>
    <scope>NUCLEOTIDE SEQUENCE [LARGE SCALE GENOMIC DNA]</scope>
    <source>
        <strain evidence="3">cv. PBC81</strain>
    </source>
</reference>
<gene>
    <name evidence="2" type="ORF">CQW23_14552</name>
</gene>
<dbReference type="STRING" id="33114.A0A2G2WJH7"/>
<accession>A0A2G2WJH7</accession>
<dbReference type="AlphaFoldDB" id="A0A2G2WJH7"/>
<dbReference type="Pfam" id="PF07744">
    <property type="entry name" value="SPOC"/>
    <property type="match status" value="1"/>
</dbReference>
<evidence type="ECO:0000259" key="1">
    <source>
        <dbReference type="Pfam" id="PF07744"/>
    </source>
</evidence>
<proteinExistence type="predicted"/>
<protein>
    <submittedName>
        <fullName evidence="2">Flowering time control protein FPA</fullName>
    </submittedName>
</protein>
<comment type="caution">
    <text evidence="2">The sequence shown here is derived from an EMBL/GenBank/DDBJ whole genome shotgun (WGS) entry which is preliminary data.</text>
</comment>
<sequence length="410" mass="46144">MEKALCAKENLQGKFFNDPKLTIEYSNCSPYVMHAPDIPTRPLGINVLSGPVTVSQADDSIISVEARISPRRKHRFGHDESPRAIECKNGLLSYVDHDIGLSHYLQFVKDEKGTVTAVLSSDDWDHLISSDDDGDDLLGKIALNMKEKFDKYWDDVWERRRTNFRELGEILHEFDVGSSLTPKLVQTLVCLQDWIQSVSQPGSIEKDIDVLEKLEQAFLMIDVELRFFFFALESSHLLLVVCCSLIPARDKQLGGKLGTRPGVINCAYRKRLHKLTDHYPDAAVGFNIFSFLPDTENDYASYTESLRYLSSNDRAWVAEFAEGTTLLLVPTSNFLKKVLKVDGQTRIYGVVLKYDDLPLRLGRHQDAGIAHGTDILGHYGSSAPIYPATLPSQTHVSQSQVGLIYHFPLI</sequence>
<organism evidence="2 3">
    <name type="scientific">Capsicum baccatum</name>
    <name type="common">Peruvian pepper</name>
    <dbReference type="NCBI Taxonomy" id="33114"/>
    <lineage>
        <taxon>Eukaryota</taxon>
        <taxon>Viridiplantae</taxon>
        <taxon>Streptophyta</taxon>
        <taxon>Embryophyta</taxon>
        <taxon>Tracheophyta</taxon>
        <taxon>Spermatophyta</taxon>
        <taxon>Magnoliopsida</taxon>
        <taxon>eudicotyledons</taxon>
        <taxon>Gunneridae</taxon>
        <taxon>Pentapetalae</taxon>
        <taxon>asterids</taxon>
        <taxon>lamiids</taxon>
        <taxon>Solanales</taxon>
        <taxon>Solanaceae</taxon>
        <taxon>Solanoideae</taxon>
        <taxon>Capsiceae</taxon>
        <taxon>Capsicum</taxon>
    </lineage>
</organism>
<evidence type="ECO:0000313" key="3">
    <source>
        <dbReference type="Proteomes" id="UP000224567"/>
    </source>
</evidence>
<dbReference type="EMBL" id="MLFT02000006">
    <property type="protein sequence ID" value="PHT45394.1"/>
    <property type="molecule type" value="Genomic_DNA"/>
</dbReference>